<feature type="binding site" evidence="7 8">
    <location>
        <position position="125"/>
    </location>
    <ligand>
        <name>substrate</name>
    </ligand>
</feature>
<evidence type="ECO:0000256" key="7">
    <source>
        <dbReference type="HAMAP-Rule" id="MF_01629"/>
    </source>
</evidence>
<dbReference type="GO" id="GO:0008615">
    <property type="term" value="P:pyridoxine biosynthetic process"/>
    <property type="evidence" value="ECO:0007669"/>
    <property type="project" value="UniProtKB-UniRule"/>
</dbReference>
<evidence type="ECO:0000259" key="10">
    <source>
        <dbReference type="Pfam" id="PF01243"/>
    </source>
</evidence>
<dbReference type="Proteomes" id="UP000320176">
    <property type="component" value="Unassembled WGS sequence"/>
</dbReference>
<keyword evidence="3 7" id="KW-0285">Flavoprotein</keyword>
<dbReference type="PROSITE" id="PS01064">
    <property type="entry name" value="PYRIDOX_OXIDASE"/>
    <property type="match status" value="1"/>
</dbReference>
<evidence type="ECO:0000256" key="6">
    <source>
        <dbReference type="ARBA" id="ARBA00023096"/>
    </source>
</evidence>
<feature type="binding site" evidence="8">
    <location>
        <begin position="7"/>
        <end position="10"/>
    </location>
    <ligand>
        <name>substrate</name>
    </ligand>
</feature>
<feature type="binding site" evidence="7 9">
    <location>
        <position position="107"/>
    </location>
    <ligand>
        <name>FMN</name>
        <dbReference type="ChEBI" id="CHEBI:58210"/>
    </ligand>
</feature>
<feature type="binding site" evidence="7 8">
    <location>
        <position position="133"/>
    </location>
    <ligand>
        <name>substrate</name>
    </ligand>
</feature>
<comment type="cofactor">
    <cofactor evidence="7 9">
        <name>FMN</name>
        <dbReference type="ChEBI" id="CHEBI:58210"/>
    </cofactor>
    <text evidence="7 9">Binds 1 FMN per subunit.</text>
</comment>
<dbReference type="FunFam" id="2.30.110.10:FF:000020">
    <property type="entry name" value="PNPO isoform 11"/>
    <property type="match status" value="1"/>
</dbReference>
<feature type="binding site" evidence="7 8">
    <location>
        <position position="129"/>
    </location>
    <ligand>
        <name>substrate</name>
    </ligand>
</feature>
<feature type="binding site" evidence="7 9">
    <location>
        <begin position="63"/>
        <end position="68"/>
    </location>
    <ligand>
        <name>FMN</name>
        <dbReference type="ChEBI" id="CHEBI:58210"/>
    </ligand>
</feature>
<feature type="binding site" evidence="7 8">
    <location>
        <begin position="193"/>
        <end position="195"/>
    </location>
    <ligand>
        <name>substrate</name>
    </ligand>
</feature>
<dbReference type="InterPro" id="IPR000659">
    <property type="entry name" value="Pyridox_Oxase"/>
</dbReference>
<dbReference type="PANTHER" id="PTHR10851:SF0">
    <property type="entry name" value="PYRIDOXINE-5'-PHOSPHATE OXIDASE"/>
    <property type="match status" value="1"/>
</dbReference>
<dbReference type="PIRSF" id="PIRSF000190">
    <property type="entry name" value="Pyd_amn-ph_oxd"/>
    <property type="match status" value="1"/>
</dbReference>
<accession>A0A5C6B3X5</accession>
<dbReference type="Pfam" id="PF01243">
    <property type="entry name" value="PNPOx_N"/>
    <property type="match status" value="1"/>
</dbReference>
<dbReference type="Gene3D" id="2.30.110.10">
    <property type="entry name" value="Electron Transport, Fmn-binding Protein, Chain A"/>
    <property type="match status" value="1"/>
</dbReference>
<feature type="binding site" evidence="7 9">
    <location>
        <position position="187"/>
    </location>
    <ligand>
        <name>FMN</name>
        <dbReference type="ChEBI" id="CHEBI:58210"/>
    </ligand>
</feature>
<comment type="pathway">
    <text evidence="7">Cofactor metabolism; pyridoxal 5'-phosphate salvage; pyridoxal 5'-phosphate from pyridoxamine 5'-phosphate: step 1/1.</text>
</comment>
<proteinExistence type="inferred from homology"/>
<dbReference type="InterPro" id="IPR011576">
    <property type="entry name" value="Pyridox_Oxase_N"/>
</dbReference>
<sequence>MNLEEMRQSYSMAGLSEKDMADDPLVQFQSWLVEALNCGAPDWLEVNAMTLATTDGHGSVTSRIVLLKALEDDKFWFFTNYESIKGRQMQACPKVSLCFHWPHVQRQVRIDGTVEKATRERSETYFQSRPRDSQLGAVASNQSDIVADRETLERAMESAAMQFDGQTIPCPEHWGGYGVTPHSIEFWQGRVGRLHDRIHYTRSDHQWIMQRLSP</sequence>
<evidence type="ECO:0000256" key="8">
    <source>
        <dbReference type="PIRSR" id="PIRSR000190-1"/>
    </source>
</evidence>
<comment type="caution">
    <text evidence="12">The sequence shown here is derived from an EMBL/GenBank/DDBJ whole genome shotgun (WGS) entry which is preliminary data.</text>
</comment>
<feature type="domain" description="Pyridoxine 5'-phosphate oxidase dimerisation C-terminal" evidence="11">
    <location>
        <begin position="174"/>
        <end position="214"/>
    </location>
</feature>
<evidence type="ECO:0000256" key="9">
    <source>
        <dbReference type="PIRSR" id="PIRSR000190-2"/>
    </source>
</evidence>
<feature type="binding site" evidence="7 9">
    <location>
        <position position="197"/>
    </location>
    <ligand>
        <name>FMN</name>
        <dbReference type="ChEBI" id="CHEBI:58210"/>
    </ligand>
</feature>
<evidence type="ECO:0000313" key="13">
    <source>
        <dbReference type="Proteomes" id="UP000320176"/>
    </source>
</evidence>
<dbReference type="NCBIfam" id="TIGR00558">
    <property type="entry name" value="pdxH"/>
    <property type="match status" value="1"/>
</dbReference>
<dbReference type="EMBL" id="SJPN01000002">
    <property type="protein sequence ID" value="TWU06252.1"/>
    <property type="molecule type" value="Genomic_DNA"/>
</dbReference>
<keyword evidence="6 7" id="KW-0664">Pyridoxine biosynthesis</keyword>
<keyword evidence="13" id="KW-1185">Reference proteome</keyword>
<dbReference type="Pfam" id="PF10590">
    <property type="entry name" value="PNP_phzG_C"/>
    <property type="match status" value="1"/>
</dbReference>
<feature type="domain" description="Pyridoxamine 5'-phosphate oxidase N-terminal" evidence="10">
    <location>
        <begin position="45"/>
        <end position="159"/>
    </location>
</feature>
<gene>
    <name evidence="7 12" type="primary">pdxH</name>
    <name evidence="12" type="ORF">Pla52n_19730</name>
</gene>
<dbReference type="NCBIfam" id="NF004231">
    <property type="entry name" value="PRK05679.1"/>
    <property type="match status" value="1"/>
</dbReference>
<keyword evidence="4 7" id="KW-0288">FMN</keyword>
<dbReference type="SUPFAM" id="SSF50475">
    <property type="entry name" value="FMN-binding split barrel"/>
    <property type="match status" value="1"/>
</dbReference>
<protein>
    <recommendedName>
        <fullName evidence="7">Pyridoxine/pyridoxamine 5'-phosphate oxidase</fullName>
        <ecNumber evidence="7">1.4.3.5</ecNumber>
    </recommendedName>
    <alternativeName>
        <fullName evidence="7">PNP/PMP oxidase</fullName>
        <shortName evidence="7">PNPOx</shortName>
    </alternativeName>
    <alternativeName>
        <fullName evidence="7">Pyridoxal 5'-phosphate synthase</fullName>
    </alternativeName>
</protein>
<comment type="function">
    <text evidence="7">Catalyzes the oxidation of either pyridoxine 5'-phosphate (PNP) or pyridoxamine 5'-phosphate (PMP) into pyridoxal 5'-phosphate (PLP).</text>
</comment>
<comment type="pathway">
    <text evidence="7">Cofactor metabolism; pyridoxal 5'-phosphate salvage; pyridoxal 5'-phosphate from pyridoxine 5'-phosphate: step 1/1.</text>
</comment>
<feature type="binding site" evidence="7 9">
    <location>
        <begin position="142"/>
        <end position="143"/>
    </location>
    <ligand>
        <name>FMN</name>
        <dbReference type="ChEBI" id="CHEBI:58210"/>
    </ligand>
</feature>
<dbReference type="HAMAP" id="MF_01629">
    <property type="entry name" value="PdxH"/>
    <property type="match status" value="1"/>
</dbReference>
<evidence type="ECO:0000259" key="11">
    <source>
        <dbReference type="Pfam" id="PF10590"/>
    </source>
</evidence>
<evidence type="ECO:0000256" key="5">
    <source>
        <dbReference type="ARBA" id="ARBA00023002"/>
    </source>
</evidence>
<dbReference type="InterPro" id="IPR019576">
    <property type="entry name" value="Pyridoxamine_oxidase_dimer_C"/>
</dbReference>
<dbReference type="InterPro" id="IPR012349">
    <property type="entry name" value="Split_barrel_FMN-bd"/>
</dbReference>
<feature type="binding site" evidence="7 9">
    <location>
        <begin position="78"/>
        <end position="79"/>
    </location>
    <ligand>
        <name>FMN</name>
        <dbReference type="ChEBI" id="CHEBI:58210"/>
    </ligand>
</feature>
<evidence type="ECO:0000256" key="1">
    <source>
        <dbReference type="ARBA" id="ARBA00007301"/>
    </source>
</evidence>
<comment type="similarity">
    <text evidence="1 7">Belongs to the pyridoxamine 5'-phosphate oxidase family.</text>
</comment>
<dbReference type="OrthoDB" id="9780392at2"/>
<evidence type="ECO:0000256" key="3">
    <source>
        <dbReference type="ARBA" id="ARBA00022630"/>
    </source>
</evidence>
<comment type="caution">
    <text evidence="7">Lacks conserved residue(s) required for the propagation of feature annotation.</text>
</comment>
<evidence type="ECO:0000256" key="4">
    <source>
        <dbReference type="ARBA" id="ARBA00022643"/>
    </source>
</evidence>
<comment type="subunit">
    <text evidence="2 7">Homodimer.</text>
</comment>
<dbReference type="AlphaFoldDB" id="A0A5C6B3X5"/>
<feature type="binding site" evidence="7 8">
    <location>
        <position position="68"/>
    </location>
    <ligand>
        <name>substrate</name>
    </ligand>
</feature>
<keyword evidence="5 7" id="KW-0560">Oxidoreductase</keyword>
<comment type="catalytic activity">
    <reaction evidence="7">
        <text>pyridoxamine 5'-phosphate + O2 + H2O = pyridoxal 5'-phosphate + H2O2 + NH4(+)</text>
        <dbReference type="Rhea" id="RHEA:15817"/>
        <dbReference type="ChEBI" id="CHEBI:15377"/>
        <dbReference type="ChEBI" id="CHEBI:15379"/>
        <dbReference type="ChEBI" id="CHEBI:16240"/>
        <dbReference type="ChEBI" id="CHEBI:28938"/>
        <dbReference type="ChEBI" id="CHEBI:58451"/>
        <dbReference type="ChEBI" id="CHEBI:597326"/>
        <dbReference type="EC" id="1.4.3.5"/>
    </reaction>
</comment>
<dbReference type="InterPro" id="IPR019740">
    <property type="entry name" value="Pyridox_Oxase_CS"/>
</dbReference>
<comment type="catalytic activity">
    <reaction evidence="7">
        <text>pyridoxine 5'-phosphate + O2 = pyridoxal 5'-phosphate + H2O2</text>
        <dbReference type="Rhea" id="RHEA:15149"/>
        <dbReference type="ChEBI" id="CHEBI:15379"/>
        <dbReference type="ChEBI" id="CHEBI:16240"/>
        <dbReference type="ChEBI" id="CHEBI:58589"/>
        <dbReference type="ChEBI" id="CHEBI:597326"/>
        <dbReference type="EC" id="1.4.3.5"/>
    </reaction>
</comment>
<evidence type="ECO:0000313" key="12">
    <source>
        <dbReference type="EMBL" id="TWU06252.1"/>
    </source>
</evidence>
<dbReference type="UniPathway" id="UPA01068">
    <property type="reaction ID" value="UER00304"/>
</dbReference>
<evidence type="ECO:0000256" key="2">
    <source>
        <dbReference type="ARBA" id="ARBA00011738"/>
    </source>
</evidence>
<dbReference type="GO" id="GO:0004733">
    <property type="term" value="F:pyridoxamine phosphate oxidase activity"/>
    <property type="evidence" value="ECO:0007669"/>
    <property type="project" value="UniProtKB-UniRule"/>
</dbReference>
<dbReference type="RefSeq" id="WP_146519357.1">
    <property type="nucleotide sequence ID" value="NZ_CP151726.1"/>
</dbReference>
<name>A0A5C6B3X5_9BACT</name>
<feature type="binding site" evidence="7 9">
    <location>
        <position position="85"/>
    </location>
    <ligand>
        <name>FMN</name>
        <dbReference type="ChEBI" id="CHEBI:58210"/>
    </ligand>
</feature>
<organism evidence="12 13">
    <name type="scientific">Stieleria varia</name>
    <dbReference type="NCBI Taxonomy" id="2528005"/>
    <lineage>
        <taxon>Bacteria</taxon>
        <taxon>Pseudomonadati</taxon>
        <taxon>Planctomycetota</taxon>
        <taxon>Planctomycetia</taxon>
        <taxon>Pirellulales</taxon>
        <taxon>Pirellulaceae</taxon>
        <taxon>Stieleria</taxon>
    </lineage>
</organism>
<reference evidence="12 13" key="1">
    <citation type="submission" date="2019-02" db="EMBL/GenBank/DDBJ databases">
        <title>Deep-cultivation of Planctomycetes and their phenomic and genomic characterization uncovers novel biology.</title>
        <authorList>
            <person name="Wiegand S."/>
            <person name="Jogler M."/>
            <person name="Boedeker C."/>
            <person name="Pinto D."/>
            <person name="Vollmers J."/>
            <person name="Rivas-Marin E."/>
            <person name="Kohn T."/>
            <person name="Peeters S.H."/>
            <person name="Heuer A."/>
            <person name="Rast P."/>
            <person name="Oberbeckmann S."/>
            <person name="Bunk B."/>
            <person name="Jeske O."/>
            <person name="Meyerdierks A."/>
            <person name="Storesund J.E."/>
            <person name="Kallscheuer N."/>
            <person name="Luecker S."/>
            <person name="Lage O.M."/>
            <person name="Pohl T."/>
            <person name="Merkel B.J."/>
            <person name="Hornburger P."/>
            <person name="Mueller R.-W."/>
            <person name="Bruemmer F."/>
            <person name="Labrenz M."/>
            <person name="Spormann A.M."/>
            <person name="Op Den Camp H."/>
            <person name="Overmann J."/>
            <person name="Amann R."/>
            <person name="Jetten M.S.M."/>
            <person name="Mascher T."/>
            <person name="Medema M.H."/>
            <person name="Devos D.P."/>
            <person name="Kaster A.-K."/>
            <person name="Ovreas L."/>
            <person name="Rohde M."/>
            <person name="Galperin M.Y."/>
            <person name="Jogler C."/>
        </authorList>
    </citation>
    <scope>NUCLEOTIDE SEQUENCE [LARGE SCALE GENOMIC DNA]</scope>
    <source>
        <strain evidence="12 13">Pla52n</strain>
    </source>
</reference>
<dbReference type="EC" id="1.4.3.5" evidence="7"/>
<dbReference type="GO" id="GO:0010181">
    <property type="term" value="F:FMN binding"/>
    <property type="evidence" value="ECO:0007669"/>
    <property type="project" value="UniProtKB-UniRule"/>
</dbReference>
<dbReference type="PANTHER" id="PTHR10851">
    <property type="entry name" value="PYRIDOXINE-5-PHOSPHATE OXIDASE"/>
    <property type="match status" value="1"/>
</dbReference>